<name>A0A432XF75_9GAMM</name>
<dbReference type="RefSeq" id="WP_126834082.1">
    <property type="nucleotide sequence ID" value="NZ_PIPT01000006.1"/>
</dbReference>
<gene>
    <name evidence="3" type="ORF">CWE21_08905</name>
</gene>
<dbReference type="SUPFAM" id="SSF48452">
    <property type="entry name" value="TPR-like"/>
    <property type="match status" value="2"/>
</dbReference>
<dbReference type="AlphaFoldDB" id="A0A432XF75"/>
<organism evidence="3 4">
    <name type="scientific">Pseudidiomarina aquimaris</name>
    <dbReference type="NCBI Taxonomy" id="641841"/>
    <lineage>
        <taxon>Bacteria</taxon>
        <taxon>Pseudomonadati</taxon>
        <taxon>Pseudomonadota</taxon>
        <taxon>Gammaproteobacteria</taxon>
        <taxon>Alteromonadales</taxon>
        <taxon>Idiomarinaceae</taxon>
        <taxon>Pseudidiomarina</taxon>
    </lineage>
</organism>
<dbReference type="OrthoDB" id="5574348at2"/>
<dbReference type="Proteomes" id="UP000286678">
    <property type="component" value="Unassembled WGS sequence"/>
</dbReference>
<accession>A0A432XF75</accession>
<dbReference type="InterPro" id="IPR019734">
    <property type="entry name" value="TPR_rpt"/>
</dbReference>
<sequence length="420" mass="46823">MRNLLIAIVLLVVAQSSLQLVHAQETKRVPALREQVYSQLARAQELADNGDVTAGLAALKNVESKLSSMNSYERAMLWNFYGYMYYGKDQLAEAIDYFAKVVDEDPIPDALKQNTLFSLAQLSLGQGNYAETLNYLERWQQVVGDENAQKADVLRAQALYQKGDYQQALGPIQRAITTAEQNGGAGDENWYVLQRAIHYELGQTEAVALVLEKMIKHFNKPEYWVQLAGVYGQLGNDEQQLAMLEAAYQQGFLTKGQDLQMLVQSYFFGGIPYKAGKVMEQALLDGKLEANLRNLKLLAQSWIAARETDRAVAALERAAELSSDGELDAQRAQVLLNAERYPQAIAAAEMALNKGNLEKPGTMHLVIGMAELEQENYNPALQAFAKAKAFDDARKAAAQWERYATSEKEQAERIKQLQAS</sequence>
<evidence type="ECO:0000313" key="4">
    <source>
        <dbReference type="Proteomes" id="UP000286678"/>
    </source>
</evidence>
<dbReference type="Gene3D" id="1.25.40.10">
    <property type="entry name" value="Tetratricopeptide repeat domain"/>
    <property type="match status" value="3"/>
</dbReference>
<feature type="signal peptide" evidence="2">
    <location>
        <begin position="1"/>
        <end position="23"/>
    </location>
</feature>
<keyword evidence="1" id="KW-0802">TPR repeat</keyword>
<evidence type="ECO:0008006" key="5">
    <source>
        <dbReference type="Google" id="ProtNLM"/>
    </source>
</evidence>
<evidence type="ECO:0000256" key="2">
    <source>
        <dbReference type="SAM" id="SignalP"/>
    </source>
</evidence>
<dbReference type="Pfam" id="PF13432">
    <property type="entry name" value="TPR_16"/>
    <property type="match status" value="3"/>
</dbReference>
<evidence type="ECO:0000256" key="1">
    <source>
        <dbReference type="PROSITE-ProRule" id="PRU00339"/>
    </source>
</evidence>
<protein>
    <recommendedName>
        <fullName evidence="5">Tetratricopeptide repeat protein</fullName>
    </recommendedName>
</protein>
<dbReference type="InterPro" id="IPR011990">
    <property type="entry name" value="TPR-like_helical_dom_sf"/>
</dbReference>
<keyword evidence="2" id="KW-0732">Signal</keyword>
<comment type="caution">
    <text evidence="3">The sequence shown here is derived from an EMBL/GenBank/DDBJ whole genome shotgun (WGS) entry which is preliminary data.</text>
</comment>
<dbReference type="PROSITE" id="PS50005">
    <property type="entry name" value="TPR"/>
    <property type="match status" value="1"/>
</dbReference>
<feature type="chain" id="PRO_5019015319" description="Tetratricopeptide repeat protein" evidence="2">
    <location>
        <begin position="24"/>
        <end position="420"/>
    </location>
</feature>
<evidence type="ECO:0000313" key="3">
    <source>
        <dbReference type="EMBL" id="RUO47296.1"/>
    </source>
</evidence>
<feature type="repeat" description="TPR" evidence="1">
    <location>
        <begin position="75"/>
        <end position="108"/>
    </location>
</feature>
<keyword evidence="4" id="KW-1185">Reference proteome</keyword>
<dbReference type="SMART" id="SM00028">
    <property type="entry name" value="TPR"/>
    <property type="match status" value="3"/>
</dbReference>
<reference evidence="4" key="1">
    <citation type="journal article" date="2018" name="Front. Microbiol.">
        <title>Genome-Based Analysis Reveals the Taxonomy and Diversity of the Family Idiomarinaceae.</title>
        <authorList>
            <person name="Liu Y."/>
            <person name="Lai Q."/>
            <person name="Shao Z."/>
        </authorList>
    </citation>
    <scope>NUCLEOTIDE SEQUENCE [LARGE SCALE GENOMIC DNA]</scope>
    <source>
        <strain evidence="4">SW15</strain>
    </source>
</reference>
<proteinExistence type="predicted"/>
<dbReference type="EMBL" id="PIPT01000006">
    <property type="protein sequence ID" value="RUO47296.1"/>
    <property type="molecule type" value="Genomic_DNA"/>
</dbReference>